<dbReference type="PANTHER" id="PTHR21496">
    <property type="entry name" value="FERREDOXIN-RELATED"/>
    <property type="match status" value="1"/>
</dbReference>
<proteinExistence type="predicted"/>
<evidence type="ECO:0000256" key="4">
    <source>
        <dbReference type="ARBA" id="ARBA00023014"/>
    </source>
</evidence>
<keyword evidence="4" id="KW-0411">Iron-sulfur</keyword>
<keyword evidence="1" id="KW-0001">2Fe-2S</keyword>
<dbReference type="Proteomes" id="UP000027093">
    <property type="component" value="Chromosome"/>
</dbReference>
<protein>
    <submittedName>
        <fullName evidence="6">Rieske (2Fe-2S) domain protein</fullName>
    </submittedName>
</protein>
<evidence type="ECO:0000259" key="5">
    <source>
        <dbReference type="PROSITE" id="PS51296"/>
    </source>
</evidence>
<keyword evidence="2" id="KW-0479">Metal-binding</keyword>
<dbReference type="PROSITE" id="PS51296">
    <property type="entry name" value="RIESKE"/>
    <property type="match status" value="1"/>
</dbReference>
<dbReference type="InterPro" id="IPR029039">
    <property type="entry name" value="Flavoprotein-like_sf"/>
</dbReference>
<dbReference type="Pfam" id="PF00355">
    <property type="entry name" value="Rieske"/>
    <property type="match status" value="1"/>
</dbReference>
<keyword evidence="7" id="KW-1185">Reference proteome</keyword>
<dbReference type="InterPro" id="IPR036922">
    <property type="entry name" value="Rieske_2Fe-2S_sf"/>
</dbReference>
<dbReference type="SUPFAM" id="SSF50022">
    <property type="entry name" value="ISP domain"/>
    <property type="match status" value="1"/>
</dbReference>
<gene>
    <name evidence="6" type="ORF">NVIE_028140</name>
</gene>
<evidence type="ECO:0000256" key="3">
    <source>
        <dbReference type="ARBA" id="ARBA00023004"/>
    </source>
</evidence>
<dbReference type="HOGENOM" id="CLU_062788_0_0_2"/>
<evidence type="ECO:0000256" key="2">
    <source>
        <dbReference type="ARBA" id="ARBA00022723"/>
    </source>
</evidence>
<dbReference type="GO" id="GO:0046872">
    <property type="term" value="F:metal ion binding"/>
    <property type="evidence" value="ECO:0007669"/>
    <property type="project" value="UniProtKB-KW"/>
</dbReference>
<dbReference type="EMBL" id="CP007536">
    <property type="protein sequence ID" value="AIC17088.1"/>
    <property type="molecule type" value="Genomic_DNA"/>
</dbReference>
<dbReference type="RefSeq" id="WP_075055712.1">
    <property type="nucleotide sequence ID" value="NZ_CP007536.1"/>
</dbReference>
<dbReference type="Gene3D" id="3.40.50.360">
    <property type="match status" value="1"/>
</dbReference>
<organism evidence="6 7">
    <name type="scientific">Nitrososphaera viennensis EN76</name>
    <dbReference type="NCBI Taxonomy" id="926571"/>
    <lineage>
        <taxon>Archaea</taxon>
        <taxon>Nitrososphaerota</taxon>
        <taxon>Nitrososphaeria</taxon>
        <taxon>Nitrososphaerales</taxon>
        <taxon>Nitrososphaeraceae</taxon>
        <taxon>Nitrososphaera</taxon>
    </lineage>
</organism>
<sequence>MAGRLKDPPLREIAIGHTTIALSYKDGKFGAISNICNHVGGPLGRGRFDGDYVVCPWHNWKFHRMTGFGEPGFEDDRVPQYELKIENGNLYINFQPVTERNKLQHAPHRLSRPVKREEGPIRVVGISTTATDSKNPRYSTSDKLLEIAIEHARTVLGAQTILIRLNDLKFRNCEGYYSKAARACTWPCSITQMDKTDELDRVYEALVHWGDVIIVSTQIRWGAASSLYYKMAERMNCIQNQITISDRVLIQNKVASFI</sequence>
<dbReference type="PANTHER" id="PTHR21496:SF23">
    <property type="entry name" value="3-PHENYLPROPIONATE_CINNAMIC ACID DIOXYGENASE FERREDOXIN SUBUNIT"/>
    <property type="match status" value="1"/>
</dbReference>
<dbReference type="AlphaFoldDB" id="A0A060HNP2"/>
<dbReference type="SUPFAM" id="SSF52218">
    <property type="entry name" value="Flavoproteins"/>
    <property type="match status" value="1"/>
</dbReference>
<evidence type="ECO:0000313" key="7">
    <source>
        <dbReference type="Proteomes" id="UP000027093"/>
    </source>
</evidence>
<dbReference type="InterPro" id="IPR017941">
    <property type="entry name" value="Rieske_2Fe-2S"/>
</dbReference>
<dbReference type="STRING" id="926571.NVIE_028140"/>
<evidence type="ECO:0000313" key="6">
    <source>
        <dbReference type="EMBL" id="AIC17088.1"/>
    </source>
</evidence>
<evidence type="ECO:0000256" key="1">
    <source>
        <dbReference type="ARBA" id="ARBA00022714"/>
    </source>
</evidence>
<dbReference type="KEGG" id="nvn:NVIE_028140"/>
<feature type="domain" description="Rieske" evidence="5">
    <location>
        <begin position="1"/>
        <end position="92"/>
    </location>
</feature>
<dbReference type="Gene3D" id="2.102.10.10">
    <property type="entry name" value="Rieske [2Fe-2S] iron-sulphur domain"/>
    <property type="match status" value="1"/>
</dbReference>
<dbReference type="GO" id="GO:0051537">
    <property type="term" value="F:2 iron, 2 sulfur cluster binding"/>
    <property type="evidence" value="ECO:0007669"/>
    <property type="project" value="UniProtKB-KW"/>
</dbReference>
<dbReference type="GeneID" id="74948049"/>
<reference evidence="6 7" key="1">
    <citation type="journal article" date="2014" name="Int. J. Syst. Evol. Microbiol.">
        <title>Nitrososphaera viennensis gen. nov., sp. nov., an aerobic and mesophilic, ammonia-oxidizing archaeon from soil and a member of the archaeal phylum Thaumarchaeota.</title>
        <authorList>
            <person name="Stieglmeier M."/>
            <person name="Klingl A."/>
            <person name="Alves R.J."/>
            <person name="Rittmann S.K."/>
            <person name="Melcher M."/>
            <person name="Leisch N."/>
            <person name="Schleper C."/>
        </authorList>
    </citation>
    <scope>NUCLEOTIDE SEQUENCE [LARGE SCALE GENOMIC DNA]</scope>
    <source>
        <strain evidence="6">EN76</strain>
    </source>
</reference>
<keyword evidence="3" id="KW-0408">Iron</keyword>
<name>A0A060HNP2_9ARCH</name>
<accession>A0A060HNP2</accession>